<dbReference type="InterPro" id="IPR050888">
    <property type="entry name" value="ZnF_C2H2-type_TF"/>
</dbReference>
<dbReference type="SUPFAM" id="SSF57667">
    <property type="entry name" value="beta-beta-alpha zinc fingers"/>
    <property type="match status" value="1"/>
</dbReference>
<evidence type="ECO:0000256" key="5">
    <source>
        <dbReference type="ARBA" id="ARBA00022833"/>
    </source>
</evidence>
<keyword evidence="6" id="KW-0539">Nucleus</keyword>
<gene>
    <name evidence="10" type="ORF">BSL78_06974</name>
</gene>
<feature type="domain" description="C2H2-type" evidence="9">
    <location>
        <begin position="105"/>
        <end position="132"/>
    </location>
</feature>
<keyword evidence="4 7" id="KW-0863">Zinc-finger</keyword>
<evidence type="ECO:0000256" key="3">
    <source>
        <dbReference type="ARBA" id="ARBA00022737"/>
    </source>
</evidence>
<dbReference type="FunFam" id="3.30.160.60:FF:000145">
    <property type="entry name" value="Zinc finger protein 574"/>
    <property type="match status" value="1"/>
</dbReference>
<comment type="subcellular location">
    <subcellularLocation>
        <location evidence="1">Nucleus</location>
    </subcellularLocation>
</comment>
<dbReference type="InterPro" id="IPR036236">
    <property type="entry name" value="Znf_C2H2_sf"/>
</dbReference>
<keyword evidence="10" id="KW-0067">ATP-binding</keyword>
<dbReference type="STRING" id="307972.A0A2G8L754"/>
<keyword evidence="5" id="KW-0862">Zinc</keyword>
<evidence type="ECO:0000256" key="1">
    <source>
        <dbReference type="ARBA" id="ARBA00004123"/>
    </source>
</evidence>
<dbReference type="SMART" id="SM00355">
    <property type="entry name" value="ZnF_C2H2"/>
    <property type="match status" value="4"/>
</dbReference>
<dbReference type="GO" id="GO:0005634">
    <property type="term" value="C:nucleus"/>
    <property type="evidence" value="ECO:0007669"/>
    <property type="project" value="UniProtKB-SubCell"/>
</dbReference>
<dbReference type="GO" id="GO:0004386">
    <property type="term" value="F:helicase activity"/>
    <property type="evidence" value="ECO:0007669"/>
    <property type="project" value="UniProtKB-KW"/>
</dbReference>
<dbReference type="OrthoDB" id="3561125at2759"/>
<dbReference type="InterPro" id="IPR013087">
    <property type="entry name" value="Znf_C2H2_type"/>
</dbReference>
<proteinExistence type="predicted"/>
<evidence type="ECO:0000256" key="8">
    <source>
        <dbReference type="SAM" id="MobiDB-lite"/>
    </source>
</evidence>
<keyword evidence="10" id="KW-0378">Hydrolase</keyword>
<reference evidence="10 11" key="1">
    <citation type="journal article" date="2017" name="PLoS Biol.">
        <title>The sea cucumber genome provides insights into morphological evolution and visceral regeneration.</title>
        <authorList>
            <person name="Zhang X."/>
            <person name="Sun L."/>
            <person name="Yuan J."/>
            <person name="Sun Y."/>
            <person name="Gao Y."/>
            <person name="Zhang L."/>
            <person name="Li S."/>
            <person name="Dai H."/>
            <person name="Hamel J.F."/>
            <person name="Liu C."/>
            <person name="Yu Y."/>
            <person name="Liu S."/>
            <person name="Lin W."/>
            <person name="Guo K."/>
            <person name="Jin S."/>
            <person name="Xu P."/>
            <person name="Storey K.B."/>
            <person name="Huan P."/>
            <person name="Zhang T."/>
            <person name="Zhou Y."/>
            <person name="Zhang J."/>
            <person name="Lin C."/>
            <person name="Li X."/>
            <person name="Xing L."/>
            <person name="Huo D."/>
            <person name="Sun M."/>
            <person name="Wang L."/>
            <person name="Mercier A."/>
            <person name="Li F."/>
            <person name="Yang H."/>
            <person name="Xiang J."/>
        </authorList>
    </citation>
    <scope>NUCLEOTIDE SEQUENCE [LARGE SCALE GENOMIC DNA]</scope>
    <source>
        <strain evidence="10">Shaxun</strain>
        <tissue evidence="10">Muscle</tissue>
    </source>
</reference>
<dbReference type="Proteomes" id="UP000230750">
    <property type="component" value="Unassembled WGS sequence"/>
</dbReference>
<dbReference type="PANTHER" id="PTHR24406">
    <property type="entry name" value="TRANSCRIPTIONAL REPRESSOR CTCFL-RELATED"/>
    <property type="match status" value="1"/>
</dbReference>
<dbReference type="Gene3D" id="3.30.160.60">
    <property type="entry name" value="Classic Zinc Finger"/>
    <property type="match status" value="3"/>
</dbReference>
<evidence type="ECO:0000313" key="10">
    <source>
        <dbReference type="EMBL" id="PIK56078.1"/>
    </source>
</evidence>
<dbReference type="PROSITE" id="PS50157">
    <property type="entry name" value="ZINC_FINGER_C2H2_2"/>
    <property type="match status" value="3"/>
</dbReference>
<evidence type="ECO:0000313" key="11">
    <source>
        <dbReference type="Proteomes" id="UP000230750"/>
    </source>
</evidence>
<keyword evidence="11" id="KW-1185">Reference proteome</keyword>
<keyword evidence="3" id="KW-0677">Repeat</keyword>
<keyword evidence="10" id="KW-0347">Helicase</keyword>
<organism evidence="10 11">
    <name type="scientific">Stichopus japonicus</name>
    <name type="common">Sea cucumber</name>
    <dbReference type="NCBI Taxonomy" id="307972"/>
    <lineage>
        <taxon>Eukaryota</taxon>
        <taxon>Metazoa</taxon>
        <taxon>Echinodermata</taxon>
        <taxon>Eleutherozoa</taxon>
        <taxon>Echinozoa</taxon>
        <taxon>Holothuroidea</taxon>
        <taxon>Aspidochirotacea</taxon>
        <taxon>Aspidochirotida</taxon>
        <taxon>Stichopodidae</taxon>
        <taxon>Apostichopus</taxon>
    </lineage>
</organism>
<keyword evidence="2" id="KW-0479">Metal-binding</keyword>
<accession>A0A2G8L754</accession>
<evidence type="ECO:0000256" key="2">
    <source>
        <dbReference type="ARBA" id="ARBA00022723"/>
    </source>
</evidence>
<name>A0A2G8L754_STIJA</name>
<evidence type="ECO:0000256" key="6">
    <source>
        <dbReference type="ARBA" id="ARBA00023242"/>
    </source>
</evidence>
<feature type="region of interest" description="Disordered" evidence="8">
    <location>
        <begin position="1"/>
        <end position="20"/>
    </location>
</feature>
<feature type="domain" description="C2H2-type" evidence="9">
    <location>
        <begin position="50"/>
        <end position="78"/>
    </location>
</feature>
<comment type="caution">
    <text evidence="10">The sequence shown here is derived from an EMBL/GenBank/DDBJ whole genome shotgun (WGS) entry which is preliminary data.</text>
</comment>
<feature type="domain" description="C2H2-type" evidence="9">
    <location>
        <begin position="133"/>
        <end position="156"/>
    </location>
</feature>
<evidence type="ECO:0000256" key="7">
    <source>
        <dbReference type="PROSITE-ProRule" id="PRU00042"/>
    </source>
</evidence>
<protein>
    <submittedName>
        <fullName evidence="10">Putative helicase SRCAP-like</fullName>
    </submittedName>
</protein>
<keyword evidence="10" id="KW-0547">Nucleotide-binding</keyword>
<dbReference type="PROSITE" id="PS00028">
    <property type="entry name" value="ZINC_FINGER_C2H2_1"/>
    <property type="match status" value="1"/>
</dbReference>
<dbReference type="Pfam" id="PF00096">
    <property type="entry name" value="zf-C2H2"/>
    <property type="match status" value="2"/>
</dbReference>
<dbReference type="EMBL" id="MRZV01000188">
    <property type="protein sequence ID" value="PIK56078.1"/>
    <property type="molecule type" value="Genomic_DNA"/>
</dbReference>
<dbReference type="AlphaFoldDB" id="A0A2G8L754"/>
<evidence type="ECO:0000259" key="9">
    <source>
        <dbReference type="PROSITE" id="PS50157"/>
    </source>
</evidence>
<feature type="region of interest" description="Disordered" evidence="8">
    <location>
        <begin position="292"/>
        <end position="315"/>
    </location>
</feature>
<dbReference type="GO" id="GO:0008270">
    <property type="term" value="F:zinc ion binding"/>
    <property type="evidence" value="ECO:0007669"/>
    <property type="project" value="UniProtKB-KW"/>
</dbReference>
<evidence type="ECO:0000256" key="4">
    <source>
        <dbReference type="ARBA" id="ARBA00022771"/>
    </source>
</evidence>
<sequence length="483" mass="55708">MKKLADNIMDPQDQMYQDSESPMMGSVLSERTDNGILRSDSPVEDDKGMYSCDKCQYKAKQRSNLMRHYYTMHADLADHLECCGQFYRTKGDFRQHVKTVHKQGYLCKICNRTFSRKALLKRHSYVHNGIREFKCEHCNYATSHKSNLERHFKVHTPLLRKRRCRLSYRISNGYQKHLTVEGRHVQSEPTGIDDNGCPNFLGLPSLPCHRYGMNTLPGSGHHWGKFPIAVDEPMARGAFPARTSLEDYESILKLQMMTRKQIDVRRNSSFPSSELAVLQNLSTAAQKHVAPLIGHHPPAPPSHHESLQNRLSQKDPPMFAPCEPNCFCAPKAMWMLPIYQGFLSHEIYAQLNSKSLNRSQPHTRLEHASHRGHFEVPPSMAHINADSASRAGNDERSIYLDLLKMQENVITSETPKQFNRDFTKKKTRHEETVIKAAEKEVTKSVMREKTTLVSEVIKKDHKVPQSDQPLKKRYKRFFIENIK</sequence>